<dbReference type="InterPro" id="IPR043502">
    <property type="entry name" value="DNA/RNA_pol_sf"/>
</dbReference>
<protein>
    <submittedName>
        <fullName evidence="1">Putative DNA polymerase</fullName>
    </submittedName>
</protein>
<evidence type="ECO:0000313" key="1">
    <source>
        <dbReference type="EMBL" id="ASF00382.1"/>
    </source>
</evidence>
<dbReference type="SUPFAM" id="SSF56672">
    <property type="entry name" value="DNA/RNA polymerases"/>
    <property type="match status" value="1"/>
</dbReference>
<dbReference type="InterPro" id="IPR023211">
    <property type="entry name" value="DNA_pol_palm_dom_sf"/>
</dbReference>
<reference evidence="1" key="1">
    <citation type="submission" date="2016-10" db="EMBL/GenBank/DDBJ databases">
        <authorList>
            <person name="Varghese N."/>
        </authorList>
    </citation>
    <scope>NUCLEOTIDE SEQUENCE</scope>
</reference>
<dbReference type="EMBL" id="KY052832">
    <property type="protein sequence ID" value="ASF00382.1"/>
    <property type="molecule type" value="Genomic_DNA"/>
</dbReference>
<dbReference type="Gene3D" id="3.40.1820.10">
    <property type="entry name" value="DnaQ-like 3'-5' exonuclease"/>
    <property type="match status" value="1"/>
</dbReference>
<reference evidence="1" key="2">
    <citation type="journal article" date="2017" name="Nat. Commun.">
        <title>Single-virus genomics reveals hidden cosmopolitan and abundant viruses.</title>
        <authorList>
            <person name="Martinez-Hernandez F."/>
            <person name="Fornas O."/>
            <person name="Lluesma Gomez M."/>
            <person name="Bolduc B."/>
            <person name="de la Cruz Pena M.J."/>
            <person name="Martinez J.M."/>
            <person name="Anton J."/>
            <person name="Gasol J.M."/>
            <person name="Rosselli R."/>
            <person name="Rodriguez-Valera F."/>
            <person name="Sullivan M.B."/>
            <person name="Acinas S.G."/>
            <person name="Martinez-Garcia M."/>
        </authorList>
    </citation>
    <scope>NUCLEOTIDE SEQUENCE</scope>
</reference>
<name>A0A218MM75_9VIRU</name>
<proteinExistence type="predicted"/>
<organism evidence="1">
    <name type="scientific">uncultured virus</name>
    <dbReference type="NCBI Taxonomy" id="340016"/>
    <lineage>
        <taxon>Viruses</taxon>
        <taxon>environmental samples</taxon>
    </lineage>
</organism>
<accession>A0A218MM75</accession>
<sequence>MIHLEETPWWICDKEDINYCAYVDTDSNYFNAEPLLNHLYPDFESKTDEEKDNLLEQVALKYQDIITAHYDELARDCFNVGTHRLEMKTECVIRSAYFRATRRYAQWITKQEGIAKESLDVKGLEFKKANFPPIFGEFFNDILEQILKGAEQEHIDKLVLDFRNHVMSKDLDITKLGNPTSVKTLNEYVSRKPRAGEVMTELKKGAPVNVKAAVKYNDLLNFWGIKDHSEIVQGDKIKWVYLKDNPYKIEQLGFLAFDMPDKIRTFLEDYADRKKSFETILQSKLENFYRDLGWTLNLNPNINKFFSF</sequence>
<dbReference type="Gene3D" id="3.90.1600.10">
    <property type="entry name" value="Palm domain of DNA polymerase"/>
    <property type="match status" value="1"/>
</dbReference>
<dbReference type="Gene3D" id="1.20.1280.300">
    <property type="match status" value="1"/>
</dbReference>